<dbReference type="Proteomes" id="UP000319728">
    <property type="component" value="Unassembled WGS sequence"/>
</dbReference>
<evidence type="ECO:0000313" key="5">
    <source>
        <dbReference type="Proteomes" id="UP000319728"/>
    </source>
</evidence>
<evidence type="ECO:0000256" key="3">
    <source>
        <dbReference type="ARBA" id="ARBA00023163"/>
    </source>
</evidence>
<evidence type="ECO:0000313" key="4">
    <source>
        <dbReference type="EMBL" id="TWJ31325.1"/>
    </source>
</evidence>
<dbReference type="PANTHER" id="PTHR33164">
    <property type="entry name" value="TRANSCRIPTIONAL REGULATOR, MARR FAMILY"/>
    <property type="match status" value="1"/>
</dbReference>
<keyword evidence="2 4" id="KW-0238">DNA-binding</keyword>
<dbReference type="InterPro" id="IPR000835">
    <property type="entry name" value="HTH_MarR-typ"/>
</dbReference>
<dbReference type="AlphaFoldDB" id="A0A562WME7"/>
<organism evidence="4 5">
    <name type="scientific">Micromonospora sagamiensis</name>
    <dbReference type="NCBI Taxonomy" id="47875"/>
    <lineage>
        <taxon>Bacteria</taxon>
        <taxon>Bacillati</taxon>
        <taxon>Actinomycetota</taxon>
        <taxon>Actinomycetes</taxon>
        <taxon>Micromonosporales</taxon>
        <taxon>Micromonosporaceae</taxon>
        <taxon>Micromonospora</taxon>
    </lineage>
</organism>
<accession>A0A562WME7</accession>
<dbReference type="GO" id="GO:0006950">
    <property type="term" value="P:response to stress"/>
    <property type="evidence" value="ECO:0007669"/>
    <property type="project" value="TreeGrafter"/>
</dbReference>
<dbReference type="GO" id="GO:0003700">
    <property type="term" value="F:DNA-binding transcription factor activity"/>
    <property type="evidence" value="ECO:0007669"/>
    <property type="project" value="InterPro"/>
</dbReference>
<dbReference type="SMART" id="SM00347">
    <property type="entry name" value="HTH_MARR"/>
    <property type="match status" value="1"/>
</dbReference>
<gene>
    <name evidence="4" type="ORF">JD81_04880</name>
</gene>
<dbReference type="InterPro" id="IPR036390">
    <property type="entry name" value="WH_DNA-bd_sf"/>
</dbReference>
<dbReference type="EMBL" id="VLLP01000001">
    <property type="protein sequence ID" value="TWJ31325.1"/>
    <property type="molecule type" value="Genomic_DNA"/>
</dbReference>
<name>A0A562WME7_9ACTN</name>
<dbReference type="PROSITE" id="PS50995">
    <property type="entry name" value="HTH_MARR_2"/>
    <property type="match status" value="1"/>
</dbReference>
<protein>
    <submittedName>
        <fullName evidence="4">DNA-binding MarR family transcriptional regulator</fullName>
    </submittedName>
</protein>
<proteinExistence type="predicted"/>
<dbReference type="SUPFAM" id="SSF46785">
    <property type="entry name" value="Winged helix' DNA-binding domain"/>
    <property type="match status" value="1"/>
</dbReference>
<dbReference type="InterPro" id="IPR036388">
    <property type="entry name" value="WH-like_DNA-bd_sf"/>
</dbReference>
<dbReference type="InterPro" id="IPR039422">
    <property type="entry name" value="MarR/SlyA-like"/>
</dbReference>
<dbReference type="InterPro" id="IPR023187">
    <property type="entry name" value="Tscrpt_reg_MarR-type_CS"/>
</dbReference>
<dbReference type="RefSeq" id="WP_145820026.1">
    <property type="nucleotide sequence ID" value="NZ_AP023438.1"/>
</dbReference>
<comment type="caution">
    <text evidence="4">The sequence shown here is derived from an EMBL/GenBank/DDBJ whole genome shotgun (WGS) entry which is preliminary data.</text>
</comment>
<dbReference type="PANTHER" id="PTHR33164:SF43">
    <property type="entry name" value="HTH-TYPE TRANSCRIPTIONAL REPRESSOR YETL"/>
    <property type="match status" value="1"/>
</dbReference>
<dbReference type="OrthoDB" id="4404499at2"/>
<keyword evidence="3" id="KW-0804">Transcription</keyword>
<dbReference type="PROSITE" id="PS01117">
    <property type="entry name" value="HTH_MARR_1"/>
    <property type="match status" value="1"/>
</dbReference>
<evidence type="ECO:0000256" key="2">
    <source>
        <dbReference type="ARBA" id="ARBA00023125"/>
    </source>
</evidence>
<keyword evidence="1" id="KW-0805">Transcription regulation</keyword>
<dbReference type="Gene3D" id="1.10.10.10">
    <property type="entry name" value="Winged helix-like DNA-binding domain superfamily/Winged helix DNA-binding domain"/>
    <property type="match status" value="1"/>
</dbReference>
<keyword evidence="5" id="KW-1185">Reference proteome</keyword>
<evidence type="ECO:0000256" key="1">
    <source>
        <dbReference type="ARBA" id="ARBA00023015"/>
    </source>
</evidence>
<reference evidence="4 5" key="1">
    <citation type="submission" date="2019-07" db="EMBL/GenBank/DDBJ databases">
        <title>R&amp;d 2014.</title>
        <authorList>
            <person name="Klenk H.-P."/>
        </authorList>
    </citation>
    <scope>NUCLEOTIDE SEQUENCE [LARGE SCALE GENOMIC DNA]</scope>
    <source>
        <strain evidence="4 5">DSM 43912</strain>
    </source>
</reference>
<dbReference type="GO" id="GO:0003677">
    <property type="term" value="F:DNA binding"/>
    <property type="evidence" value="ECO:0007669"/>
    <property type="project" value="UniProtKB-KW"/>
</dbReference>
<sequence>MDLPELRDAPLGRLLVVAGHLVAQRWNRRLTEEYGLTQAGLATLMTLDRHGAMTHRAVAERCFVRPATLTGIVDTLERDGLVSRQRDETDRRAVRLAITPAGREKIAAPAGLVATNPPLTSVDADPARAAVIREFLLEVIGSGDPQAGDGESRSGSGEPQAGDGEPRPGSGDPTADPRPGGASC</sequence>
<dbReference type="Pfam" id="PF01047">
    <property type="entry name" value="MarR"/>
    <property type="match status" value="1"/>
</dbReference>